<feature type="compositionally biased region" description="Basic and acidic residues" evidence="1">
    <location>
        <begin position="50"/>
        <end position="64"/>
    </location>
</feature>
<gene>
    <name evidence="4" type="ORF">HEB29_001239</name>
    <name evidence="3" type="ORF">Sfulv_13100</name>
</gene>
<reference evidence="4 6" key="2">
    <citation type="submission" date="2020-07" db="EMBL/GenBank/DDBJ databases">
        <title>Sequencing the genomes of 1000 actinobacteria strains.</title>
        <authorList>
            <person name="Klenk H.-P."/>
        </authorList>
    </citation>
    <scope>NUCLEOTIDE SEQUENCE [LARGE SCALE GENOMIC DNA]</scope>
    <source>
        <strain evidence="4 6">DSM 41455</strain>
    </source>
</reference>
<dbReference type="EMBL" id="JACCCF010000001">
    <property type="protein sequence ID" value="NYE40228.1"/>
    <property type="molecule type" value="Genomic_DNA"/>
</dbReference>
<comment type="caution">
    <text evidence="3">The sequence shown here is derived from an EMBL/GenBank/DDBJ whole genome shotgun (WGS) entry which is preliminary data.</text>
</comment>
<sequence length="84" mass="8970">MTGPPTPPGPAMRSIGSGNKRSSRFDSLRALDDPAVPARRPVDNAGSFRAGDDPRQVPDAEPYDRLAGEFPHWLTAATARGSVR</sequence>
<name>A0A7J0C1U6_9ACTN</name>
<dbReference type="EMBL" id="BLWC01000001">
    <property type="protein sequence ID" value="GFM96499.1"/>
    <property type="molecule type" value="Genomic_DNA"/>
</dbReference>
<feature type="compositionally biased region" description="Pro residues" evidence="1">
    <location>
        <begin position="1"/>
        <end position="10"/>
    </location>
</feature>
<keyword evidence="5" id="KW-1185">Reference proteome</keyword>
<evidence type="ECO:0000313" key="3">
    <source>
        <dbReference type="EMBL" id="GFM96499.1"/>
    </source>
</evidence>
<feature type="domain" description="vWA found in TerF C terminus" evidence="2">
    <location>
        <begin position="17"/>
        <end position="82"/>
    </location>
</feature>
<dbReference type="Proteomes" id="UP000530403">
    <property type="component" value="Unassembled WGS sequence"/>
</dbReference>
<feature type="compositionally biased region" description="Basic and acidic residues" evidence="1">
    <location>
        <begin position="23"/>
        <end position="32"/>
    </location>
</feature>
<dbReference type="Proteomes" id="UP000498980">
    <property type="component" value="Unassembled WGS sequence"/>
</dbReference>
<dbReference type="Pfam" id="PF10138">
    <property type="entry name" value="vWA-TerF-like"/>
    <property type="match status" value="1"/>
</dbReference>
<dbReference type="AlphaFoldDB" id="A0A7J0C1U6"/>
<evidence type="ECO:0000256" key="1">
    <source>
        <dbReference type="SAM" id="MobiDB-lite"/>
    </source>
</evidence>
<organism evidence="3 5">
    <name type="scientific">Streptomyces fulvorobeus</name>
    <dbReference type="NCBI Taxonomy" id="284028"/>
    <lineage>
        <taxon>Bacteria</taxon>
        <taxon>Bacillati</taxon>
        <taxon>Actinomycetota</taxon>
        <taxon>Actinomycetes</taxon>
        <taxon>Kitasatosporales</taxon>
        <taxon>Streptomycetaceae</taxon>
        <taxon>Streptomyces</taxon>
    </lineage>
</organism>
<evidence type="ECO:0000259" key="2">
    <source>
        <dbReference type="Pfam" id="PF10138"/>
    </source>
</evidence>
<evidence type="ECO:0000313" key="6">
    <source>
        <dbReference type="Proteomes" id="UP000530403"/>
    </source>
</evidence>
<dbReference type="RefSeq" id="WP_173312516.1">
    <property type="nucleotide sequence ID" value="NZ_BAAAUE010000007.1"/>
</dbReference>
<proteinExistence type="predicted"/>
<dbReference type="InterPro" id="IPR019303">
    <property type="entry name" value="vWA_TerF_C"/>
</dbReference>
<feature type="region of interest" description="Disordered" evidence="1">
    <location>
        <begin position="1"/>
        <end position="64"/>
    </location>
</feature>
<reference evidence="3 5" key="1">
    <citation type="submission" date="2020-05" db="EMBL/GenBank/DDBJ databases">
        <title>Whole genome shotgun sequence of Streptomyces fulvorobeus NBRC 15897.</title>
        <authorList>
            <person name="Komaki H."/>
            <person name="Tamura T."/>
        </authorList>
    </citation>
    <scope>NUCLEOTIDE SEQUENCE [LARGE SCALE GENOMIC DNA]</scope>
    <source>
        <strain evidence="3 5">NBRC 15897</strain>
    </source>
</reference>
<evidence type="ECO:0000313" key="4">
    <source>
        <dbReference type="EMBL" id="NYE40228.1"/>
    </source>
</evidence>
<accession>A0A7J0C1U6</accession>
<evidence type="ECO:0000313" key="5">
    <source>
        <dbReference type="Proteomes" id="UP000498980"/>
    </source>
</evidence>
<protein>
    <recommendedName>
        <fullName evidence="2">vWA found in TerF C terminus domain-containing protein</fullName>
    </recommendedName>
</protein>